<keyword evidence="7" id="KW-1185">Reference proteome</keyword>
<dbReference type="KEGG" id="tio:INP52_08195"/>
<gene>
    <name evidence="6" type="ORF">INP52_08195</name>
</gene>
<sequence length="291" mass="32367">MDTNIQKYQALVEAVRCGSFTRAAHNLSYSQSGVSRMIADLERDWGLRLVERGRAGVSPTGDGRQLMPLVEAVCEDYRRLTARASELRDLDAGTISVGTFSSVATYVLPPAIRRFQQEYSGIDYELLMGDYSEIERWVAEGRVDFGFLPYAPRTPGLVCEPLLSDELRVVMPEGHPLASHAAVRLEELLDDPFILLERSGDDEVTPLFERAGLSPRVRFTTWDDYAIMSMVENGLGLAVLPSLILSRAPYRIETRPLAEPVGRKISVVFRAGSLGVAARLFIDFLRARDAV</sequence>
<dbReference type="CDD" id="cd05466">
    <property type="entry name" value="PBP2_LTTR_substrate"/>
    <property type="match status" value="1"/>
</dbReference>
<dbReference type="InterPro" id="IPR000847">
    <property type="entry name" value="LysR_HTH_N"/>
</dbReference>
<dbReference type="SUPFAM" id="SSF46785">
    <property type="entry name" value="Winged helix' DNA-binding domain"/>
    <property type="match status" value="1"/>
</dbReference>
<reference evidence="6 7" key="1">
    <citation type="submission" date="2020-10" db="EMBL/GenBank/DDBJ databases">
        <title>Olsenella immobilis sp.nov., isolated from the mud in a fermentation cellar used for the production of Chinese strong-flavoured liquor.</title>
        <authorList>
            <person name="Lu L."/>
        </authorList>
    </citation>
    <scope>NUCLEOTIDE SEQUENCE [LARGE SCALE GENOMIC DNA]</scope>
    <source>
        <strain evidence="6 7">LZLJ-2</strain>
    </source>
</reference>
<name>A0A7S7RU98_9ACTN</name>
<evidence type="ECO:0000256" key="2">
    <source>
        <dbReference type="ARBA" id="ARBA00023015"/>
    </source>
</evidence>
<evidence type="ECO:0000313" key="7">
    <source>
        <dbReference type="Proteomes" id="UP000593735"/>
    </source>
</evidence>
<dbReference type="InterPro" id="IPR005119">
    <property type="entry name" value="LysR_subst-bd"/>
</dbReference>
<dbReference type="InterPro" id="IPR036390">
    <property type="entry name" value="WH_DNA-bd_sf"/>
</dbReference>
<dbReference type="Proteomes" id="UP000593735">
    <property type="component" value="Chromosome"/>
</dbReference>
<organism evidence="6 7">
    <name type="scientific">Thermophilibacter immobilis</name>
    <dbReference type="NCBI Taxonomy" id="2779519"/>
    <lineage>
        <taxon>Bacteria</taxon>
        <taxon>Bacillati</taxon>
        <taxon>Actinomycetota</taxon>
        <taxon>Coriobacteriia</taxon>
        <taxon>Coriobacteriales</taxon>
        <taxon>Atopobiaceae</taxon>
        <taxon>Thermophilibacter</taxon>
    </lineage>
</organism>
<dbReference type="RefSeq" id="WP_194370761.1">
    <property type="nucleotide sequence ID" value="NZ_CP063767.1"/>
</dbReference>
<dbReference type="EMBL" id="CP063767">
    <property type="protein sequence ID" value="QOY60378.1"/>
    <property type="molecule type" value="Genomic_DNA"/>
</dbReference>
<feature type="domain" description="HTH lysR-type" evidence="5">
    <location>
        <begin position="1"/>
        <end position="60"/>
    </location>
</feature>
<evidence type="ECO:0000256" key="3">
    <source>
        <dbReference type="ARBA" id="ARBA00023125"/>
    </source>
</evidence>
<comment type="similarity">
    <text evidence="1">Belongs to the LysR transcriptional regulatory family.</text>
</comment>
<proteinExistence type="inferred from homology"/>
<evidence type="ECO:0000259" key="5">
    <source>
        <dbReference type="PROSITE" id="PS50931"/>
    </source>
</evidence>
<accession>A0A7S7RU98</accession>
<evidence type="ECO:0000256" key="1">
    <source>
        <dbReference type="ARBA" id="ARBA00009437"/>
    </source>
</evidence>
<dbReference type="PROSITE" id="PS50931">
    <property type="entry name" value="HTH_LYSR"/>
    <property type="match status" value="1"/>
</dbReference>
<keyword evidence="3" id="KW-0238">DNA-binding</keyword>
<dbReference type="GO" id="GO:0003677">
    <property type="term" value="F:DNA binding"/>
    <property type="evidence" value="ECO:0007669"/>
    <property type="project" value="UniProtKB-KW"/>
</dbReference>
<dbReference type="AlphaFoldDB" id="A0A7S7RU98"/>
<dbReference type="InterPro" id="IPR036388">
    <property type="entry name" value="WH-like_DNA-bd_sf"/>
</dbReference>
<dbReference type="Pfam" id="PF00126">
    <property type="entry name" value="HTH_1"/>
    <property type="match status" value="1"/>
</dbReference>
<dbReference type="Gene3D" id="1.10.10.10">
    <property type="entry name" value="Winged helix-like DNA-binding domain superfamily/Winged helix DNA-binding domain"/>
    <property type="match status" value="1"/>
</dbReference>
<dbReference type="PANTHER" id="PTHR30419">
    <property type="entry name" value="HTH-TYPE TRANSCRIPTIONAL REGULATOR YBHD"/>
    <property type="match status" value="1"/>
</dbReference>
<dbReference type="PRINTS" id="PR00039">
    <property type="entry name" value="HTHLYSR"/>
</dbReference>
<evidence type="ECO:0000313" key="6">
    <source>
        <dbReference type="EMBL" id="QOY60378.1"/>
    </source>
</evidence>
<dbReference type="GO" id="GO:0003700">
    <property type="term" value="F:DNA-binding transcription factor activity"/>
    <property type="evidence" value="ECO:0007669"/>
    <property type="project" value="InterPro"/>
</dbReference>
<evidence type="ECO:0000256" key="4">
    <source>
        <dbReference type="ARBA" id="ARBA00023163"/>
    </source>
</evidence>
<dbReference type="Gene3D" id="3.40.190.290">
    <property type="match status" value="1"/>
</dbReference>
<dbReference type="SUPFAM" id="SSF53850">
    <property type="entry name" value="Periplasmic binding protein-like II"/>
    <property type="match status" value="1"/>
</dbReference>
<keyword evidence="2" id="KW-0805">Transcription regulation</keyword>
<dbReference type="GO" id="GO:0005829">
    <property type="term" value="C:cytosol"/>
    <property type="evidence" value="ECO:0007669"/>
    <property type="project" value="TreeGrafter"/>
</dbReference>
<dbReference type="InterPro" id="IPR050950">
    <property type="entry name" value="HTH-type_LysR_regulators"/>
</dbReference>
<protein>
    <submittedName>
        <fullName evidence="6">LysR family transcriptional regulator</fullName>
    </submittedName>
</protein>
<dbReference type="PANTHER" id="PTHR30419:SF28">
    <property type="entry name" value="HTH-TYPE TRANSCRIPTIONAL REGULATOR BSDA"/>
    <property type="match status" value="1"/>
</dbReference>
<keyword evidence="4" id="KW-0804">Transcription</keyword>
<dbReference type="Pfam" id="PF03466">
    <property type="entry name" value="LysR_substrate"/>
    <property type="match status" value="1"/>
</dbReference>